<keyword evidence="3" id="KW-1185">Reference proteome</keyword>
<reference evidence="2" key="1">
    <citation type="journal article" date="2023" name="Mol. Phylogenet. Evol.">
        <title>Genome-scale phylogeny and comparative genomics of the fungal order Sordariales.</title>
        <authorList>
            <person name="Hensen N."/>
            <person name="Bonometti L."/>
            <person name="Westerberg I."/>
            <person name="Brannstrom I.O."/>
            <person name="Guillou S."/>
            <person name="Cros-Aarteil S."/>
            <person name="Calhoun S."/>
            <person name="Haridas S."/>
            <person name="Kuo A."/>
            <person name="Mondo S."/>
            <person name="Pangilinan J."/>
            <person name="Riley R."/>
            <person name="LaButti K."/>
            <person name="Andreopoulos B."/>
            <person name="Lipzen A."/>
            <person name="Chen C."/>
            <person name="Yan M."/>
            <person name="Daum C."/>
            <person name="Ng V."/>
            <person name="Clum A."/>
            <person name="Steindorff A."/>
            <person name="Ohm R.A."/>
            <person name="Martin F."/>
            <person name="Silar P."/>
            <person name="Natvig D.O."/>
            <person name="Lalanne C."/>
            <person name="Gautier V."/>
            <person name="Ament-Velasquez S.L."/>
            <person name="Kruys A."/>
            <person name="Hutchinson M.I."/>
            <person name="Powell A.J."/>
            <person name="Barry K."/>
            <person name="Miller A.N."/>
            <person name="Grigoriev I.V."/>
            <person name="Debuchy R."/>
            <person name="Gladieux P."/>
            <person name="Hiltunen Thoren M."/>
            <person name="Johannesson H."/>
        </authorList>
    </citation>
    <scope>NUCLEOTIDE SEQUENCE</scope>
    <source>
        <strain evidence="2">CBS 560.94</strain>
    </source>
</reference>
<evidence type="ECO:0000256" key="1">
    <source>
        <dbReference type="SAM" id="MobiDB-lite"/>
    </source>
</evidence>
<dbReference type="RefSeq" id="XP_062687222.1">
    <property type="nucleotide sequence ID" value="XM_062831155.1"/>
</dbReference>
<sequence>MDSSEPSTSRCFCRPKNEATPPCPQKIREGLRSGSSEHRHCPSLRRPAWTEQLPIAYKCRPRPRSVEYKLSRIERPSSSCSTRAPVSGVLPYGSLINGAKLRHQAPPWGILLSMAISPHADDFLFFFINCCESRFNASQPLWSDTRLRLLIHGIQQTYNSCAFASFHPVLSGLTLHDIDIDIDTMALECKDSRTGIIVRIL</sequence>
<evidence type="ECO:0000313" key="3">
    <source>
        <dbReference type="Proteomes" id="UP001278500"/>
    </source>
</evidence>
<dbReference type="GeneID" id="87868309"/>
<gene>
    <name evidence="2" type="ORF">B0H65DRAFT_60306</name>
</gene>
<evidence type="ECO:0000313" key="2">
    <source>
        <dbReference type="EMBL" id="KAK3355844.1"/>
    </source>
</evidence>
<feature type="compositionally biased region" description="Basic and acidic residues" evidence="1">
    <location>
        <begin position="26"/>
        <end position="39"/>
    </location>
</feature>
<accession>A0AAE0JQC8</accession>
<feature type="compositionally biased region" description="Polar residues" evidence="1">
    <location>
        <begin position="1"/>
        <end position="10"/>
    </location>
</feature>
<reference evidence="2" key="2">
    <citation type="submission" date="2023-06" db="EMBL/GenBank/DDBJ databases">
        <authorList>
            <consortium name="Lawrence Berkeley National Laboratory"/>
            <person name="Haridas S."/>
            <person name="Hensen N."/>
            <person name="Bonometti L."/>
            <person name="Westerberg I."/>
            <person name="Brannstrom I.O."/>
            <person name="Guillou S."/>
            <person name="Cros-Aarteil S."/>
            <person name="Calhoun S."/>
            <person name="Kuo A."/>
            <person name="Mondo S."/>
            <person name="Pangilinan J."/>
            <person name="Riley R."/>
            <person name="Labutti K."/>
            <person name="Andreopoulos B."/>
            <person name="Lipzen A."/>
            <person name="Chen C."/>
            <person name="Yanf M."/>
            <person name="Daum C."/>
            <person name="Ng V."/>
            <person name="Clum A."/>
            <person name="Steindorff A."/>
            <person name="Ohm R."/>
            <person name="Martin F."/>
            <person name="Silar P."/>
            <person name="Natvig D."/>
            <person name="Lalanne C."/>
            <person name="Gautier V."/>
            <person name="Ament-Velasquez S.L."/>
            <person name="Kruys A."/>
            <person name="Hutchinson M.I."/>
            <person name="Powell A.J."/>
            <person name="Barry K."/>
            <person name="Miller A.N."/>
            <person name="Grigoriev I.V."/>
            <person name="Debuchy R."/>
            <person name="Gladieux P."/>
            <person name="Thoren M.H."/>
            <person name="Johannesson H."/>
        </authorList>
    </citation>
    <scope>NUCLEOTIDE SEQUENCE</scope>
    <source>
        <strain evidence="2">CBS 560.94</strain>
    </source>
</reference>
<dbReference type="EMBL" id="JAUEPP010000001">
    <property type="protein sequence ID" value="KAK3355844.1"/>
    <property type="molecule type" value="Genomic_DNA"/>
</dbReference>
<dbReference type="Proteomes" id="UP001278500">
    <property type="component" value="Unassembled WGS sequence"/>
</dbReference>
<name>A0AAE0JQC8_9PEZI</name>
<organism evidence="2 3">
    <name type="scientific">Neurospora tetraspora</name>
    <dbReference type="NCBI Taxonomy" id="94610"/>
    <lineage>
        <taxon>Eukaryota</taxon>
        <taxon>Fungi</taxon>
        <taxon>Dikarya</taxon>
        <taxon>Ascomycota</taxon>
        <taxon>Pezizomycotina</taxon>
        <taxon>Sordariomycetes</taxon>
        <taxon>Sordariomycetidae</taxon>
        <taxon>Sordariales</taxon>
        <taxon>Sordariaceae</taxon>
        <taxon>Neurospora</taxon>
    </lineage>
</organism>
<comment type="caution">
    <text evidence="2">The sequence shown here is derived from an EMBL/GenBank/DDBJ whole genome shotgun (WGS) entry which is preliminary data.</text>
</comment>
<proteinExistence type="predicted"/>
<feature type="region of interest" description="Disordered" evidence="1">
    <location>
        <begin position="1"/>
        <end position="39"/>
    </location>
</feature>
<dbReference type="AlphaFoldDB" id="A0AAE0JQC8"/>
<protein>
    <submittedName>
        <fullName evidence="2">Uncharacterized protein</fullName>
    </submittedName>
</protein>